<evidence type="ECO:0000313" key="3">
    <source>
        <dbReference type="Proteomes" id="UP000695562"/>
    </source>
</evidence>
<dbReference type="InterPro" id="IPR008615">
    <property type="entry name" value="FNIP"/>
</dbReference>
<dbReference type="Pfam" id="PF05725">
    <property type="entry name" value="FNIP"/>
    <property type="match status" value="2"/>
</dbReference>
<reference evidence="2" key="1">
    <citation type="submission" date="2020-01" db="EMBL/GenBank/DDBJ databases">
        <title>Development of genomics and gene disruption for Polysphondylium violaceum indicates a role for the polyketide synthase stlB in stalk morphogenesis.</title>
        <authorList>
            <person name="Narita B."/>
            <person name="Kawabe Y."/>
            <person name="Kin K."/>
            <person name="Saito T."/>
            <person name="Gibbs R."/>
            <person name="Kuspa A."/>
            <person name="Muzny D."/>
            <person name="Queller D."/>
            <person name="Richards S."/>
            <person name="Strassman J."/>
            <person name="Sucgang R."/>
            <person name="Worley K."/>
            <person name="Schaap P."/>
        </authorList>
    </citation>
    <scope>NUCLEOTIDE SEQUENCE</scope>
    <source>
        <strain evidence="2">QSvi11</strain>
    </source>
</reference>
<name>A0A8J4VBS5_9MYCE</name>
<evidence type="ECO:0000313" key="2">
    <source>
        <dbReference type="EMBL" id="KAF2078494.1"/>
    </source>
</evidence>
<dbReference type="SUPFAM" id="SSF52058">
    <property type="entry name" value="L domain-like"/>
    <property type="match status" value="1"/>
</dbReference>
<keyword evidence="1" id="KW-0677">Repeat</keyword>
<dbReference type="EMBL" id="AJWJ01000004">
    <property type="protein sequence ID" value="KAF2078494.1"/>
    <property type="molecule type" value="Genomic_DNA"/>
</dbReference>
<dbReference type="Proteomes" id="UP000695562">
    <property type="component" value="Unassembled WGS sequence"/>
</dbReference>
<sequence>MTESFYLIWRNQYTRRLIRNLVCQNLVIKVDKEYLILNHQYLALFTNKDKLDYNIRIRNDNDYLDINNNRHLIDDVQLLLTSDFDFNEIHDGVHTLRLKIINTSDDDLIATGVLPPSLTNLQLINDDRIGCPLAHHILSNLPANLQELELGIYQNTLISPCIIPTSLTDINSRWSNSYQDLKWLVVPPNKVYKSCKVDVDSMESLEWLKENKWITAINIHPNILDILMFQHQLPAHVTKVELEIGIIQDTSFLPQTLQSLTCRYGTTFSHLAHLQVLKITDSYQIKLEKGVLPASLQELYLNNYNHPLEIDVLPPLLTTLSLYEYDRPLCINVLPSSLTQLYLVSFDQPLNAFVLPSKLKTLFMRKFNQPILPRNSLPVSLTKLSLIAFKGSFDQCQPLHNLKRLQIGSLVPSLSTLLANVKRLDLLDVEGYEEDDPSGTCLYNTSLESLHIHFHYYGGVKTLYPNTFPPTLKYLTLVNANLKPDDVIPRGCVLLKSKYL</sequence>
<proteinExistence type="predicted"/>
<evidence type="ECO:0008006" key="4">
    <source>
        <dbReference type="Google" id="ProtNLM"/>
    </source>
</evidence>
<gene>
    <name evidence="2" type="ORF">CYY_000244</name>
</gene>
<dbReference type="AlphaFoldDB" id="A0A8J4VBS5"/>
<evidence type="ECO:0000256" key="1">
    <source>
        <dbReference type="ARBA" id="ARBA00022737"/>
    </source>
</evidence>
<protein>
    <recommendedName>
        <fullName evidence="4">Calmodulin-binding protein</fullName>
    </recommendedName>
</protein>
<dbReference type="PANTHER" id="PTHR32134:SF169">
    <property type="entry name" value="FNIP REPEAT-CONTAINING PROTEIN-RELATED"/>
    <property type="match status" value="1"/>
</dbReference>
<dbReference type="PANTHER" id="PTHR32134">
    <property type="entry name" value="FNIP REPEAT-CONTAINING PROTEIN"/>
    <property type="match status" value="1"/>
</dbReference>
<accession>A0A8J4VBS5</accession>
<organism evidence="2 3">
    <name type="scientific">Polysphondylium violaceum</name>
    <dbReference type="NCBI Taxonomy" id="133409"/>
    <lineage>
        <taxon>Eukaryota</taxon>
        <taxon>Amoebozoa</taxon>
        <taxon>Evosea</taxon>
        <taxon>Eumycetozoa</taxon>
        <taxon>Dictyostelia</taxon>
        <taxon>Dictyosteliales</taxon>
        <taxon>Dictyosteliaceae</taxon>
        <taxon>Polysphondylium</taxon>
    </lineage>
</organism>
<keyword evidence="3" id="KW-1185">Reference proteome</keyword>
<dbReference type="InterPro" id="IPR051251">
    <property type="entry name" value="STK_FNIP-Repeat"/>
</dbReference>
<comment type="caution">
    <text evidence="2">The sequence shown here is derived from an EMBL/GenBank/DDBJ whole genome shotgun (WGS) entry which is preliminary data.</text>
</comment>